<feature type="compositionally biased region" description="Low complexity" evidence="1">
    <location>
        <begin position="736"/>
        <end position="748"/>
    </location>
</feature>
<feature type="compositionally biased region" description="Polar residues" evidence="1">
    <location>
        <begin position="457"/>
        <end position="469"/>
    </location>
</feature>
<protein>
    <recommendedName>
        <fullName evidence="4">SWI-SNF chromatin-remodeling complex protein</fullName>
    </recommendedName>
</protein>
<feature type="compositionally biased region" description="Basic and acidic residues" evidence="1">
    <location>
        <begin position="1719"/>
        <end position="1728"/>
    </location>
</feature>
<feature type="compositionally biased region" description="Low complexity" evidence="1">
    <location>
        <begin position="2758"/>
        <end position="2782"/>
    </location>
</feature>
<organism evidence="2 3">
    <name type="scientific">Cadophora malorum</name>
    <dbReference type="NCBI Taxonomy" id="108018"/>
    <lineage>
        <taxon>Eukaryota</taxon>
        <taxon>Fungi</taxon>
        <taxon>Dikarya</taxon>
        <taxon>Ascomycota</taxon>
        <taxon>Pezizomycotina</taxon>
        <taxon>Leotiomycetes</taxon>
        <taxon>Helotiales</taxon>
        <taxon>Ploettnerulaceae</taxon>
        <taxon>Cadophora</taxon>
    </lineage>
</organism>
<feature type="compositionally biased region" description="Basic and acidic residues" evidence="1">
    <location>
        <begin position="3052"/>
        <end position="3062"/>
    </location>
</feature>
<feature type="compositionally biased region" description="Polar residues" evidence="1">
    <location>
        <begin position="15"/>
        <end position="29"/>
    </location>
</feature>
<feature type="compositionally biased region" description="Polar residues" evidence="1">
    <location>
        <begin position="1612"/>
        <end position="1626"/>
    </location>
</feature>
<feature type="compositionally biased region" description="Polar residues" evidence="1">
    <location>
        <begin position="2145"/>
        <end position="2173"/>
    </location>
</feature>
<gene>
    <name evidence="2" type="ORF">IFR04_008902</name>
</gene>
<feature type="compositionally biased region" description="Polar residues" evidence="1">
    <location>
        <begin position="1396"/>
        <end position="1412"/>
    </location>
</feature>
<feature type="compositionally biased region" description="Polar residues" evidence="1">
    <location>
        <begin position="1188"/>
        <end position="1198"/>
    </location>
</feature>
<feature type="compositionally biased region" description="Polar residues" evidence="1">
    <location>
        <begin position="965"/>
        <end position="978"/>
    </location>
</feature>
<feature type="compositionally biased region" description="Polar residues" evidence="1">
    <location>
        <begin position="67"/>
        <end position="80"/>
    </location>
</feature>
<accession>A0A8H7TF21</accession>
<feature type="compositionally biased region" description="Polar residues" evidence="1">
    <location>
        <begin position="1935"/>
        <end position="1949"/>
    </location>
</feature>
<name>A0A8H7TF21_9HELO</name>
<feature type="compositionally biased region" description="Polar residues" evidence="1">
    <location>
        <begin position="2643"/>
        <end position="2675"/>
    </location>
</feature>
<feature type="compositionally biased region" description="Polar residues" evidence="1">
    <location>
        <begin position="1773"/>
        <end position="1791"/>
    </location>
</feature>
<feature type="compositionally biased region" description="Basic and acidic residues" evidence="1">
    <location>
        <begin position="2957"/>
        <end position="2966"/>
    </location>
</feature>
<evidence type="ECO:0000313" key="2">
    <source>
        <dbReference type="EMBL" id="KAG4417935.1"/>
    </source>
</evidence>
<feature type="region of interest" description="Disordered" evidence="1">
    <location>
        <begin position="490"/>
        <end position="699"/>
    </location>
</feature>
<feature type="compositionally biased region" description="Polar residues" evidence="1">
    <location>
        <begin position="1329"/>
        <end position="1361"/>
    </location>
</feature>
<feature type="compositionally biased region" description="Basic and acidic residues" evidence="1">
    <location>
        <begin position="2268"/>
        <end position="2295"/>
    </location>
</feature>
<dbReference type="OrthoDB" id="5151921at2759"/>
<dbReference type="Proteomes" id="UP000664132">
    <property type="component" value="Unassembled WGS sequence"/>
</dbReference>
<feature type="compositionally biased region" description="Polar residues" evidence="1">
    <location>
        <begin position="403"/>
        <end position="412"/>
    </location>
</feature>
<feature type="compositionally biased region" description="Low complexity" evidence="1">
    <location>
        <begin position="2834"/>
        <end position="2843"/>
    </location>
</feature>
<feature type="compositionally biased region" description="Basic and acidic residues" evidence="1">
    <location>
        <begin position="1866"/>
        <end position="1881"/>
    </location>
</feature>
<feature type="compositionally biased region" description="Low complexity" evidence="1">
    <location>
        <begin position="2431"/>
        <end position="2445"/>
    </location>
</feature>
<feature type="region of interest" description="Disordered" evidence="1">
    <location>
        <begin position="1282"/>
        <end position="3119"/>
    </location>
</feature>
<reference evidence="2" key="1">
    <citation type="submission" date="2021-02" db="EMBL/GenBank/DDBJ databases">
        <title>Genome sequence Cadophora malorum strain M34.</title>
        <authorList>
            <person name="Stefanovic E."/>
            <person name="Vu D."/>
            <person name="Scully C."/>
            <person name="Dijksterhuis J."/>
            <person name="Roader J."/>
            <person name="Houbraken J."/>
        </authorList>
    </citation>
    <scope>NUCLEOTIDE SEQUENCE</scope>
    <source>
        <strain evidence="2">M34</strain>
    </source>
</reference>
<feature type="compositionally biased region" description="Basic and acidic residues" evidence="1">
    <location>
        <begin position="2583"/>
        <end position="2595"/>
    </location>
</feature>
<feature type="compositionally biased region" description="Polar residues" evidence="1">
    <location>
        <begin position="2320"/>
        <end position="2330"/>
    </location>
</feature>
<feature type="region of interest" description="Disordered" evidence="1">
    <location>
        <begin position="1053"/>
        <end position="1128"/>
    </location>
</feature>
<feature type="compositionally biased region" description="Basic and acidic residues" evidence="1">
    <location>
        <begin position="413"/>
        <end position="422"/>
    </location>
</feature>
<feature type="compositionally biased region" description="Basic and acidic residues" evidence="1">
    <location>
        <begin position="555"/>
        <end position="568"/>
    </location>
</feature>
<feature type="compositionally biased region" description="Basic and acidic residues" evidence="1">
    <location>
        <begin position="3014"/>
        <end position="3034"/>
    </location>
</feature>
<feature type="region of interest" description="Disordered" evidence="1">
    <location>
        <begin position="1"/>
        <end position="471"/>
    </location>
</feature>
<feature type="compositionally biased region" description="Basic and acidic residues" evidence="1">
    <location>
        <begin position="1749"/>
        <end position="1769"/>
    </location>
</feature>
<feature type="compositionally biased region" description="Polar residues" evidence="1">
    <location>
        <begin position="232"/>
        <end position="247"/>
    </location>
</feature>
<feature type="compositionally biased region" description="Acidic residues" evidence="1">
    <location>
        <begin position="44"/>
        <end position="55"/>
    </location>
</feature>
<feature type="compositionally biased region" description="Polar residues" evidence="1">
    <location>
        <begin position="653"/>
        <end position="667"/>
    </location>
</feature>
<feature type="compositionally biased region" description="Basic and acidic residues" evidence="1">
    <location>
        <begin position="1057"/>
        <end position="1075"/>
    </location>
</feature>
<feature type="compositionally biased region" description="Polar residues" evidence="1">
    <location>
        <begin position="2220"/>
        <end position="2235"/>
    </location>
</feature>
<evidence type="ECO:0008006" key="4">
    <source>
        <dbReference type="Google" id="ProtNLM"/>
    </source>
</evidence>
<feature type="compositionally biased region" description="Basic and acidic residues" evidence="1">
    <location>
        <begin position="2105"/>
        <end position="2116"/>
    </location>
</feature>
<feature type="compositionally biased region" description="Polar residues" evidence="1">
    <location>
        <begin position="1643"/>
        <end position="1663"/>
    </location>
</feature>
<feature type="compositionally biased region" description="Polar residues" evidence="1">
    <location>
        <begin position="863"/>
        <end position="897"/>
    </location>
</feature>
<feature type="compositionally biased region" description="Polar residues" evidence="1">
    <location>
        <begin position="1998"/>
        <end position="2017"/>
    </location>
</feature>
<feature type="compositionally biased region" description="Gly residues" evidence="1">
    <location>
        <begin position="3038"/>
        <end position="3051"/>
    </location>
</feature>
<feature type="region of interest" description="Disordered" evidence="1">
    <location>
        <begin position="1182"/>
        <end position="1270"/>
    </location>
</feature>
<feature type="compositionally biased region" description="Low complexity" evidence="1">
    <location>
        <begin position="2549"/>
        <end position="2569"/>
    </location>
</feature>
<feature type="compositionally biased region" description="Low complexity" evidence="1">
    <location>
        <begin position="1116"/>
        <end position="1125"/>
    </location>
</feature>
<keyword evidence="3" id="KW-1185">Reference proteome</keyword>
<evidence type="ECO:0000313" key="3">
    <source>
        <dbReference type="Proteomes" id="UP000664132"/>
    </source>
</evidence>
<feature type="region of interest" description="Disordered" evidence="1">
    <location>
        <begin position="711"/>
        <end position="1040"/>
    </location>
</feature>
<feature type="compositionally biased region" description="Basic and acidic residues" evidence="1">
    <location>
        <begin position="310"/>
        <end position="322"/>
    </location>
</feature>
<proteinExistence type="predicted"/>
<evidence type="ECO:0000256" key="1">
    <source>
        <dbReference type="SAM" id="MobiDB-lite"/>
    </source>
</evidence>
<sequence length="3119" mass="335898">MARPFPNTFDKDSPMSPQSAISYQTNVNRQKTKKWTEAKPVDYGGDDWGDDDDYDLPPPPISKPTGLRQQGQGLASTSKVESPITDSRKYGDLPALPGASNTRPRANSFDADDERRAFSSSSAQPPPASTAPATRFSQITGVPTPRNASGPPALTISTQQPAQPPVGLRKPGVSPVVESPRPDTTIPGPGRVNTGESSVTSPISEIRTPSTSSDFHARRDFSPSAVPPPLSTRASPAPQSATETTPGQRFPARKSSLSQVSGPPLDEIMGSGSQDTTPKPWIGARPASPGTGAKSPVSPSKALPFIRPADIYRRAEEERRQSIESAGRPSMDSLMGSKASDRSDSPSKAYTKGGPEIGSARRRASFETDETSDSGRRLMPMLEPVKERKSEYGFEGFNVNDHGPQQGQSTETRNLDVEDARRQSTSPKLPDLTRVSGFGLDMFSSHDMEAIRKEPETTPTTATLSSPEQDLTLREQPSFGFKSVVHQAFDTTDDHSLPDTPASRSGSGVNRTDSESTGTGGISPIMSRVSSTAVPETRNRDMSTPAIMEAMEPDSPERAGKIGIRGDDFAAPQAPGFKPGHRRDISAPSPGNSPARTPDLATSQFVPGSQHAVVDDTPPDVASPTSEDPLQPPRPFVEREHSFRPSLPGGWTSYATTARSETPTQPAVETPVDEIAPSQDEEDYDLTPTTTKRSLPGSALGATFAGATLSGAALGRHDHTSPSQTPVDESSRVLASPSLSLGSPTSSSANTYPSQPLEDLPKLEQAPAETQLRPDVVERPVSSQSIPPPPPPKDTPTGDTVEQSLDYFPRSATPVADSSSTGPNAEELSHSPNKPQVIPTLSTESADYDEENDKLRKEIVKSLTPSPSNATAHTNSAQSDRMDESSLNNPNRESSYLPSEYDNYWATTGDDEDVPAIPGVHKDVSDARSIPDAGSQPGLESPVPAPLSPRRPDDSLHPPRPPLQSRFSWEQSTENVNAGVNRDQGYLATDTSAHGPAASELAGSAVPVEEEKEVAPQSPEPKTVTDQGEDHHGTRDAALLAGGAALLGGAAAVTYSDRPEEKSRRLSLAEEKDPRVSSNPVSPTPPEDEHPSRSPQHHFPTSPEAYQHPPAPPSTVSPVASSVHPFAVPPPGRLLAFREIVAMKSPQERIKTFDETRHRFAAMDSGLNDWILKLQGQFPDEHGGVSGSWGNSRSSMPSGSARGKFSKATGGPAPPLQQPYYQQYLNASSPPTPSTPVSGGPRPSPSMPSGSQQGFSAVGNKITTQQVQAKGKELLHTAGIFGGKAGKAGKGLLAKGKNKLRAAGGGDKTSPPSKPKADRRSSWGLPLSMSRSSGRQDAMSRNSRDSTPAPSLGRSRTNTIPSGEAPAPQLPAVATGYSLGVMSGALPSEHPEPSRETLSTIPIASPPTSNQIDDVPESETRDTLGVPAPIGKHQPSWDPFNATPIAEEDGFQYEERPRPRLSSDPNSKQDGLSVPADNLAKSDRSNSSDAQFFDAREDSEDLNDGWVMVKPEPEVKESVPVPATVKPVSTLEPEGRQSLDKPTTSILDRPRGSFSQEPPPQLPVQTRTETDVRRSVDGGPPTSILNRPRGSFSYDTPPVSPAKPVTLPLVSSPLSNPNQASQSVQRPVTPPAPIAAHVPAPTQRTPSPQKTAPVQTEKQSGGSSFLPPIRRTSTFGIGFGSRQPKQRFAIEEDEETSPPRVSGAPQQEDLGENIGGPEQPKKEPESHHTGALAGATIGAAAGAAIASQRNERQDGGATARDRADSEHQRPLSFHQNQAEPVPSQGQRTFSSESDELSPPADTNTWGVRDEEPQSLVHPPLPASSGKERQASFPPPGFVTDPAPLKGLAGDQQRKDELVFAEEPEELSPRDDTNTWGVHDELPPNMIHPPLPGAAGKQRQGSFPPPGFAVDSQAHGPSQATQPADARSPVSKPPLTVQTGVTSTQNQRQPSFPPPGFQVDPQAHGPSETIRGVNLTDVAPRTPARARTNSKEPEPRPLSFQQTPPHESGHQRQPSLPLSFTREPEDIGPRAENAGEGSSTQGSEPQRHMSMPPPSSFRDPEKEEFGIPQKSAQRMSVQAAPTQSPPPRDPKAMFTPPRAENILQRPEFKESQVEWRPNRPKVVTKPSQSSYSSESYGKETGIAAARTNSWDTQPTARGYSGSSSYMQRQDSQFSEKGGWASPQPPSSAQRYPELFKPGQQQPVVESPRDVDLPAHYYQAPISRTQAFLPRQQTNEYQLPGVGPPEPPINPSRRNSGFLRDIGGRLSRASSRERRNSISRDPDRQSPERGLESRGEYAESSVMSEDGQEQKRRRASFFGHLSRNSYSGQSPPKSRESVIAHHAGSRTDLLETPQPSPVKRSFFGGSSSEQKSAPKKLIRQSTTGTMDSPAKKKEKNRFSALGGFFGKPSPAKSTPQPRPQATRELSHGERQPIESPQPEPQQQRTPSKYQAPDKAQVRAQSQSRRGVLSKLSASVAPPQEKEKSRRPSGAGLLSGFMGRKSYQKEKGSEDSRSQGSGPQVGPQPLLAQTYTDLQEQGPVMEPSSYSRRGESPSQPQVQYQQQPQPQVQSRSQTREIPFQDPSLLHQDRGRRVSREPQYDSVPIPGGYSLVRGQGAMAVPTEYDPRGLSRFQQQQAQQQVDPRYMQPQQYHNGPSAQSHGSRLSYQSARQSPQEQVQQHDYVPQYNEQPHHQSPDPRTSLSQPQPQLGALETYRDYTNSTRRISHEDILARSPPKPLIDQQRPYQISLPGGDIEDDDDVEIQTPSRSSHQHQHQQPQPRQTSTSSRPHHDAIQRLQQPTLRHPESPAGYPLPEDTVFSPVNPSAANFPPPDLPRWPSSADAQYQQSQDRERNLSLRGDGQAHERQTSLSTMDIDGDLDRSNTRRTAVSAISGISAPRPRSGQSQNGGGVGHGQGYSGGGGGGLNVPSHEHDVGMRGGVGGGVRGVSPSPTPPSPMDEEREGIRRTEVEVAPRASMEDLYNASPRLPRHESGGEGFADSAGNGNGHAYPNQHGNGRAFSKENSRLDIPRDISTSRERQYQGAGNGNGNGGAVGRAGEGRHPEEKIYYDNSRPHLGVGQDGPAELEDHETSMSATSYPGQEWNPYAMGAWDDGPDDVGPTASFR</sequence>
<feature type="compositionally biased region" description="Polar residues" evidence="1">
    <location>
        <begin position="589"/>
        <end position="607"/>
    </location>
</feature>
<feature type="compositionally biased region" description="Polar residues" evidence="1">
    <location>
        <begin position="502"/>
        <end position="517"/>
    </location>
</feature>
<comment type="caution">
    <text evidence="2">The sequence shown here is derived from an EMBL/GenBank/DDBJ whole genome shotgun (WGS) entry which is preliminary data.</text>
</comment>
<feature type="compositionally biased region" description="Polar residues" evidence="1">
    <location>
        <begin position="2069"/>
        <end position="2081"/>
    </location>
</feature>
<feature type="compositionally biased region" description="Polar residues" evidence="1">
    <location>
        <begin position="194"/>
        <end position="214"/>
    </location>
</feature>
<feature type="compositionally biased region" description="Low complexity" evidence="1">
    <location>
        <begin position="1729"/>
        <end position="1746"/>
    </location>
</feature>
<dbReference type="EMBL" id="JAFJYH010000141">
    <property type="protein sequence ID" value="KAG4417935.1"/>
    <property type="molecule type" value="Genomic_DNA"/>
</dbReference>
<feature type="compositionally biased region" description="Gly residues" evidence="1">
    <location>
        <begin position="2931"/>
        <end position="2940"/>
    </location>
</feature>
<feature type="compositionally biased region" description="Gly residues" evidence="1">
    <location>
        <begin position="2901"/>
        <end position="2920"/>
    </location>
</feature>
<feature type="compositionally biased region" description="Polar residues" evidence="1">
    <location>
        <begin position="830"/>
        <end position="845"/>
    </location>
</feature>
<feature type="compositionally biased region" description="Low complexity" evidence="1">
    <location>
        <begin position="1218"/>
        <end position="1251"/>
    </location>
</feature>
<feature type="compositionally biased region" description="Basic and acidic residues" evidence="1">
    <location>
        <begin position="444"/>
        <end position="456"/>
    </location>
</feature>
<feature type="compositionally biased region" description="Basic and acidic residues" evidence="1">
    <location>
        <begin position="2844"/>
        <end position="2862"/>
    </location>
</feature>
<feature type="compositionally biased region" description="Basic and acidic residues" evidence="1">
    <location>
        <begin position="2500"/>
        <end position="2510"/>
    </location>
</feature>
<feature type="compositionally biased region" description="Polar residues" evidence="1">
    <location>
        <begin position="2692"/>
        <end position="2702"/>
    </location>
</feature>